<dbReference type="FunFam" id="3.40.640.10:FF:000011">
    <property type="entry name" value="Ornithine aminotransferase"/>
    <property type="match status" value="1"/>
</dbReference>
<evidence type="ECO:0000256" key="5">
    <source>
        <dbReference type="ARBA" id="ARBA00022650"/>
    </source>
</evidence>
<evidence type="ECO:0000256" key="9">
    <source>
        <dbReference type="RuleBase" id="RU003560"/>
    </source>
</evidence>
<comment type="cofactor">
    <cofactor evidence="1">
        <name>pyridoxal 5'-phosphate</name>
        <dbReference type="ChEBI" id="CHEBI:597326"/>
    </cofactor>
</comment>
<dbReference type="PIRSF" id="PIRSF000521">
    <property type="entry name" value="Transaminase_4ab_Lys_Orn"/>
    <property type="match status" value="1"/>
</dbReference>
<dbReference type="RefSeq" id="WP_160718999.1">
    <property type="nucleotide sequence ID" value="NZ_SUMG01000002.1"/>
</dbReference>
<reference evidence="10 11" key="1">
    <citation type="submission" date="2019-04" db="EMBL/GenBank/DDBJ databases">
        <title>Isachenkonia alkalipeptolytica gen. nov. sp. nov. a new anaerobic, alkiliphilic organothrophic bacterium capable to reduce synthesized ferrihydrite isolated from a soda lake.</title>
        <authorList>
            <person name="Toshchakov S.V."/>
            <person name="Zavarzina D.G."/>
            <person name="Zhilina T.N."/>
            <person name="Kostrikina N.A."/>
            <person name="Kublanov I.V."/>
        </authorList>
    </citation>
    <scope>NUCLEOTIDE SEQUENCE [LARGE SCALE GENOMIC DNA]</scope>
    <source>
        <strain evidence="10 11">Z-1701</strain>
    </source>
</reference>
<comment type="similarity">
    <text evidence="9">Belongs to the class-III pyridoxal-phosphate-dependent aminotransferase family.</text>
</comment>
<dbReference type="InterPro" id="IPR050103">
    <property type="entry name" value="Class-III_PLP-dep_AT"/>
</dbReference>
<dbReference type="InterPro" id="IPR010164">
    <property type="entry name" value="Orn_aminotrans"/>
</dbReference>
<comment type="caution">
    <text evidence="10">The sequence shown here is derived from an EMBL/GenBank/DDBJ whole genome shotgun (WGS) entry which is preliminary data.</text>
</comment>
<dbReference type="InterPro" id="IPR015422">
    <property type="entry name" value="PyrdxlP-dep_Trfase_small"/>
</dbReference>
<evidence type="ECO:0000256" key="4">
    <source>
        <dbReference type="ARBA" id="ARBA00022576"/>
    </source>
</evidence>
<dbReference type="CDD" id="cd00610">
    <property type="entry name" value="OAT_like"/>
    <property type="match status" value="1"/>
</dbReference>
<protein>
    <recommendedName>
        <fullName evidence="3">ornithine aminotransferase</fullName>
        <ecNumber evidence="3">2.6.1.13</ecNumber>
    </recommendedName>
    <alternativeName>
        <fullName evidence="8">Ornithine--oxo-acid aminotransferase</fullName>
    </alternativeName>
</protein>
<name>A0AA43XJU8_9CLOT</name>
<dbReference type="PROSITE" id="PS00600">
    <property type="entry name" value="AA_TRANSFER_CLASS_3"/>
    <property type="match status" value="1"/>
</dbReference>
<keyword evidence="7 9" id="KW-0663">Pyridoxal phosphate</keyword>
<dbReference type="Gene3D" id="3.40.640.10">
    <property type="entry name" value="Type I PLP-dependent aspartate aminotransferase-like (Major domain)"/>
    <property type="match status" value="1"/>
</dbReference>
<proteinExistence type="inferred from homology"/>
<dbReference type="Gene3D" id="3.90.1150.10">
    <property type="entry name" value="Aspartate Aminotransferase, domain 1"/>
    <property type="match status" value="1"/>
</dbReference>
<dbReference type="GO" id="GO:0004587">
    <property type="term" value="F:ornithine aminotransferase activity"/>
    <property type="evidence" value="ECO:0007669"/>
    <property type="project" value="UniProtKB-EC"/>
</dbReference>
<keyword evidence="5" id="KW-0641">Proline biosynthesis</keyword>
<keyword evidence="6 10" id="KW-0808">Transferase</keyword>
<dbReference type="InterPro" id="IPR049704">
    <property type="entry name" value="Aminotrans_3_PPA_site"/>
</dbReference>
<sequence length="400" mass="43766">MNQGEKIIEKTEEFSANNYHPLPLVIAKAEGSWVYDTEGNRYLDMIASYSALNHGHRHPKIIRALKDQADQLTLTSRALHNDQMGAFMEKLCTLSNFDKALPMNSGTEAVETALKAARRWGYEVKKIPKDKAEIIGAKNNFSGRSIGVLSMSTGKSATEGFGPFAPGFVTVPFGDGKAIEQAINENTAAVILEPIQGEGGVVVPPEGYLQEVREITKKHNVLLIIDEIQTGFGRTGKLYCYQHEDIQPDIVTVGKALGGGVYPVSAILADDDVMQVFQPGNHGSTFGGNPLAARIGRVSLEVLMEEGLIERAQELGPYFMEKLKAMNSPVIKDIRGKGLMVGVEIKEEAGTGRDFSEKLMDLGVLAKDTKAQTLRFAPPLNISKEDLDWGIDRMKMVFRG</sequence>
<evidence type="ECO:0000256" key="7">
    <source>
        <dbReference type="ARBA" id="ARBA00022898"/>
    </source>
</evidence>
<keyword evidence="11" id="KW-1185">Reference proteome</keyword>
<dbReference type="GO" id="GO:0030170">
    <property type="term" value="F:pyridoxal phosphate binding"/>
    <property type="evidence" value="ECO:0007669"/>
    <property type="project" value="InterPro"/>
</dbReference>
<dbReference type="GO" id="GO:0042802">
    <property type="term" value="F:identical protein binding"/>
    <property type="evidence" value="ECO:0007669"/>
    <property type="project" value="TreeGrafter"/>
</dbReference>
<dbReference type="PANTHER" id="PTHR11986:SF18">
    <property type="entry name" value="ORNITHINE AMINOTRANSFERASE, MITOCHONDRIAL"/>
    <property type="match status" value="1"/>
</dbReference>
<dbReference type="Proteomes" id="UP000449710">
    <property type="component" value="Unassembled WGS sequence"/>
</dbReference>
<organism evidence="10 11">
    <name type="scientific">Isachenkonia alkalipeptolytica</name>
    <dbReference type="NCBI Taxonomy" id="2565777"/>
    <lineage>
        <taxon>Bacteria</taxon>
        <taxon>Bacillati</taxon>
        <taxon>Bacillota</taxon>
        <taxon>Clostridia</taxon>
        <taxon>Eubacteriales</taxon>
        <taxon>Clostridiaceae</taxon>
        <taxon>Isachenkonia</taxon>
    </lineage>
</organism>
<accession>A0AA43XJU8</accession>
<dbReference type="EMBL" id="SUMG01000002">
    <property type="protein sequence ID" value="NBG87519.1"/>
    <property type="molecule type" value="Genomic_DNA"/>
</dbReference>
<evidence type="ECO:0000256" key="6">
    <source>
        <dbReference type="ARBA" id="ARBA00022679"/>
    </source>
</evidence>
<dbReference type="NCBIfam" id="TIGR01885">
    <property type="entry name" value="Orn_aminotrans"/>
    <property type="match status" value="1"/>
</dbReference>
<dbReference type="EC" id="2.6.1.13" evidence="3"/>
<keyword evidence="4 10" id="KW-0032">Aminotransferase</keyword>
<evidence type="ECO:0000313" key="10">
    <source>
        <dbReference type="EMBL" id="NBG87519.1"/>
    </source>
</evidence>
<keyword evidence="5" id="KW-0028">Amino-acid biosynthesis</keyword>
<comment type="pathway">
    <text evidence="2">Amino-acid biosynthesis; L-proline biosynthesis; L-glutamate 5-semialdehyde from L-ornithine: step 1/1.</text>
</comment>
<evidence type="ECO:0000256" key="3">
    <source>
        <dbReference type="ARBA" id="ARBA00012924"/>
    </source>
</evidence>
<dbReference type="PANTHER" id="PTHR11986">
    <property type="entry name" value="AMINOTRANSFERASE CLASS III"/>
    <property type="match status" value="1"/>
</dbReference>
<gene>
    <name evidence="10" type="primary">rocD</name>
    <name evidence="10" type="ORF">ISALK_03310</name>
</gene>
<dbReference type="InterPro" id="IPR015421">
    <property type="entry name" value="PyrdxlP-dep_Trfase_major"/>
</dbReference>
<dbReference type="SUPFAM" id="SSF53383">
    <property type="entry name" value="PLP-dependent transferases"/>
    <property type="match status" value="1"/>
</dbReference>
<evidence type="ECO:0000256" key="2">
    <source>
        <dbReference type="ARBA" id="ARBA00004998"/>
    </source>
</evidence>
<dbReference type="Pfam" id="PF00202">
    <property type="entry name" value="Aminotran_3"/>
    <property type="match status" value="1"/>
</dbReference>
<evidence type="ECO:0000256" key="8">
    <source>
        <dbReference type="ARBA" id="ARBA00030587"/>
    </source>
</evidence>
<evidence type="ECO:0000313" key="11">
    <source>
        <dbReference type="Proteomes" id="UP000449710"/>
    </source>
</evidence>
<dbReference type="AlphaFoldDB" id="A0AA43XJU8"/>
<dbReference type="InterPro" id="IPR005814">
    <property type="entry name" value="Aminotrans_3"/>
</dbReference>
<dbReference type="InterPro" id="IPR015424">
    <property type="entry name" value="PyrdxlP-dep_Trfase"/>
</dbReference>
<evidence type="ECO:0000256" key="1">
    <source>
        <dbReference type="ARBA" id="ARBA00001933"/>
    </source>
</evidence>